<feature type="region of interest" description="Disordered" evidence="1">
    <location>
        <begin position="254"/>
        <end position="280"/>
    </location>
</feature>
<protein>
    <recommendedName>
        <fullName evidence="3">DUF6533 domain-containing protein</fullName>
    </recommendedName>
</protein>
<evidence type="ECO:0000256" key="2">
    <source>
        <dbReference type="SAM" id="Phobius"/>
    </source>
</evidence>
<name>A0A8H6Z7P5_9AGAR</name>
<accession>A0A8H6Z7P5</accession>
<feature type="transmembrane region" description="Helical" evidence="2">
    <location>
        <begin position="225"/>
        <end position="247"/>
    </location>
</feature>
<evidence type="ECO:0000313" key="5">
    <source>
        <dbReference type="Proteomes" id="UP000623467"/>
    </source>
</evidence>
<evidence type="ECO:0000259" key="3">
    <source>
        <dbReference type="Pfam" id="PF20151"/>
    </source>
</evidence>
<dbReference type="Proteomes" id="UP000623467">
    <property type="component" value="Unassembled WGS sequence"/>
</dbReference>
<evidence type="ECO:0000256" key="1">
    <source>
        <dbReference type="SAM" id="MobiDB-lite"/>
    </source>
</evidence>
<dbReference type="OrthoDB" id="3346251at2759"/>
<comment type="caution">
    <text evidence="4">The sequence shown here is derived from an EMBL/GenBank/DDBJ whole genome shotgun (WGS) entry which is preliminary data.</text>
</comment>
<evidence type="ECO:0000313" key="4">
    <source>
        <dbReference type="EMBL" id="KAF7373838.1"/>
    </source>
</evidence>
<dbReference type="Pfam" id="PF20151">
    <property type="entry name" value="DUF6533"/>
    <property type="match status" value="1"/>
</dbReference>
<feature type="transmembrane region" description="Helical" evidence="2">
    <location>
        <begin position="159"/>
        <end position="180"/>
    </location>
</feature>
<feature type="transmembrane region" description="Helical" evidence="2">
    <location>
        <begin position="112"/>
        <end position="135"/>
    </location>
</feature>
<organism evidence="4 5">
    <name type="scientific">Mycena sanguinolenta</name>
    <dbReference type="NCBI Taxonomy" id="230812"/>
    <lineage>
        <taxon>Eukaryota</taxon>
        <taxon>Fungi</taxon>
        <taxon>Dikarya</taxon>
        <taxon>Basidiomycota</taxon>
        <taxon>Agaricomycotina</taxon>
        <taxon>Agaricomycetes</taxon>
        <taxon>Agaricomycetidae</taxon>
        <taxon>Agaricales</taxon>
        <taxon>Marasmiineae</taxon>
        <taxon>Mycenaceae</taxon>
        <taxon>Mycena</taxon>
    </lineage>
</organism>
<dbReference type="AlphaFoldDB" id="A0A8H6Z7P5"/>
<proteinExistence type="predicted"/>
<sequence>MSTLTNAQLQAYLRIAGYAIAFFDYLQSLPSEYRLYSRQKGKPSIVCVLFVLVRYLGLAAVIIGNLGFFYHGFTPASCQKFYWAPPILKLLLYLVSQAILAMRAYAVSKKALWVRIVLPVAFVLTLVPELISIFYKRVPVSVKGSCTSENPTGIKIGSLFYVGALVFDVVAMIITSMYLWKFSPANRSPLSRLNRMLIEGGMVYFAPLMSMNIVNLIFFQNPDTTFHPAAAVLGYSITMIYSSRFILYLSERGDKSEHPSSSRPGTSGYRGPSARNDTEMMVKVVRTVGMDMKDAHVESDNGKNANAKGRWAEESV</sequence>
<keyword evidence="5" id="KW-1185">Reference proteome</keyword>
<feature type="domain" description="DUF6533" evidence="3">
    <location>
        <begin position="12"/>
        <end position="59"/>
    </location>
</feature>
<keyword evidence="2" id="KW-0472">Membrane</keyword>
<keyword evidence="2" id="KW-1133">Transmembrane helix</keyword>
<feature type="transmembrane region" description="Helical" evidence="2">
    <location>
        <begin position="82"/>
        <end position="100"/>
    </location>
</feature>
<feature type="region of interest" description="Disordered" evidence="1">
    <location>
        <begin position="293"/>
        <end position="316"/>
    </location>
</feature>
<dbReference type="EMBL" id="JACAZH010000003">
    <property type="protein sequence ID" value="KAF7373838.1"/>
    <property type="molecule type" value="Genomic_DNA"/>
</dbReference>
<feature type="transmembrane region" description="Helical" evidence="2">
    <location>
        <begin position="201"/>
        <end position="219"/>
    </location>
</feature>
<gene>
    <name evidence="4" type="ORF">MSAN_00595700</name>
</gene>
<feature type="transmembrane region" description="Helical" evidence="2">
    <location>
        <begin position="45"/>
        <end position="70"/>
    </location>
</feature>
<reference evidence="4" key="1">
    <citation type="submission" date="2020-05" db="EMBL/GenBank/DDBJ databases">
        <title>Mycena genomes resolve the evolution of fungal bioluminescence.</title>
        <authorList>
            <person name="Tsai I.J."/>
        </authorList>
    </citation>
    <scope>NUCLEOTIDE SEQUENCE</scope>
    <source>
        <strain evidence="4">160909Yilan</strain>
    </source>
</reference>
<keyword evidence="2" id="KW-0812">Transmembrane</keyword>
<dbReference type="InterPro" id="IPR045340">
    <property type="entry name" value="DUF6533"/>
</dbReference>